<keyword evidence="2 6" id="KW-0812">Transmembrane</keyword>
<keyword evidence="5 6" id="KW-0472">Membrane</keyword>
<dbReference type="STRING" id="39841.SAMN05660836_01976"/>
<name>A0A1I4UV20_9BACT</name>
<keyword evidence="3" id="KW-0201">Cytochrome c-type biogenesis</keyword>
<evidence type="ECO:0000259" key="7">
    <source>
        <dbReference type="Pfam" id="PF01578"/>
    </source>
</evidence>
<keyword evidence="4 6" id="KW-1133">Transmembrane helix</keyword>
<feature type="transmembrane region" description="Helical" evidence="6">
    <location>
        <begin position="6"/>
        <end position="25"/>
    </location>
</feature>
<comment type="subcellular location">
    <subcellularLocation>
        <location evidence="1">Membrane</location>
        <topology evidence="1">Multi-pass membrane protein</topology>
    </subcellularLocation>
</comment>
<dbReference type="Pfam" id="PF01578">
    <property type="entry name" value="Cytochrom_C_asm"/>
    <property type="match status" value="1"/>
</dbReference>
<feature type="transmembrane region" description="Helical" evidence="6">
    <location>
        <begin position="242"/>
        <end position="264"/>
    </location>
</feature>
<feature type="transmembrane region" description="Helical" evidence="6">
    <location>
        <begin position="68"/>
        <end position="85"/>
    </location>
</feature>
<gene>
    <name evidence="8" type="ORF">SAMN05660836_01976</name>
</gene>
<organism evidence="8 9">
    <name type="scientific">Thermodesulforhabdus norvegica</name>
    <dbReference type="NCBI Taxonomy" id="39841"/>
    <lineage>
        <taxon>Bacteria</taxon>
        <taxon>Pseudomonadati</taxon>
        <taxon>Thermodesulfobacteriota</taxon>
        <taxon>Syntrophobacteria</taxon>
        <taxon>Syntrophobacterales</taxon>
        <taxon>Thermodesulforhabdaceae</taxon>
        <taxon>Thermodesulforhabdus</taxon>
    </lineage>
</organism>
<reference evidence="8 9" key="1">
    <citation type="submission" date="2016-10" db="EMBL/GenBank/DDBJ databases">
        <authorList>
            <person name="de Groot N.N."/>
        </authorList>
    </citation>
    <scope>NUCLEOTIDE SEQUENCE [LARGE SCALE GENOMIC DNA]</scope>
    <source>
        <strain evidence="8 9">DSM 9990</strain>
    </source>
</reference>
<dbReference type="RefSeq" id="WP_177193602.1">
    <property type="nucleotide sequence ID" value="NZ_FOUU01000007.1"/>
</dbReference>
<sequence>MEELTSFMSLAAYLAGTAGYIATVFRRRPEVERFAFYAVVFAALLHLTGLLLGTIFHGRVTFTSSKTVLSLFTFLVVALFICLRFRFRTAVLGVFILPLVVICMVGSLAIPASLIPENPALRNGWVLFHLVTIVIAYAFFAVSFCVSVVYLFHEKALKEKSYHRLMERMPSLEFLDRINHVCIALGFPFMTVGLITGFAAARFLWDRFWSGDPKEIFSLITWVIYAVLFHERLAVGWRGRRASWLAICGFICVMATFLGVNLVIKGHHTTFVGR</sequence>
<feature type="transmembrane region" description="Helical" evidence="6">
    <location>
        <begin position="126"/>
        <end position="153"/>
    </location>
</feature>
<dbReference type="GO" id="GO:0005886">
    <property type="term" value="C:plasma membrane"/>
    <property type="evidence" value="ECO:0007669"/>
    <property type="project" value="TreeGrafter"/>
</dbReference>
<dbReference type="InterPro" id="IPR045062">
    <property type="entry name" value="Cyt_c_biogenesis_CcsA/CcmC"/>
</dbReference>
<feature type="transmembrane region" description="Helical" evidence="6">
    <location>
        <begin position="216"/>
        <end position="235"/>
    </location>
</feature>
<dbReference type="InterPro" id="IPR002541">
    <property type="entry name" value="Cyt_c_assembly"/>
</dbReference>
<dbReference type="GO" id="GO:0020037">
    <property type="term" value="F:heme binding"/>
    <property type="evidence" value="ECO:0007669"/>
    <property type="project" value="InterPro"/>
</dbReference>
<evidence type="ECO:0000256" key="4">
    <source>
        <dbReference type="ARBA" id="ARBA00022989"/>
    </source>
</evidence>
<evidence type="ECO:0000313" key="9">
    <source>
        <dbReference type="Proteomes" id="UP000199611"/>
    </source>
</evidence>
<evidence type="ECO:0000256" key="1">
    <source>
        <dbReference type="ARBA" id="ARBA00004141"/>
    </source>
</evidence>
<feature type="transmembrane region" description="Helical" evidence="6">
    <location>
        <begin position="174"/>
        <end position="204"/>
    </location>
</feature>
<feature type="transmembrane region" description="Helical" evidence="6">
    <location>
        <begin position="92"/>
        <end position="114"/>
    </location>
</feature>
<dbReference type="PANTHER" id="PTHR30071">
    <property type="entry name" value="HEME EXPORTER PROTEIN C"/>
    <property type="match status" value="1"/>
</dbReference>
<evidence type="ECO:0000256" key="6">
    <source>
        <dbReference type="SAM" id="Phobius"/>
    </source>
</evidence>
<dbReference type="PANTHER" id="PTHR30071:SF1">
    <property type="entry name" value="CYTOCHROME B_B6 PROTEIN-RELATED"/>
    <property type="match status" value="1"/>
</dbReference>
<evidence type="ECO:0000256" key="3">
    <source>
        <dbReference type="ARBA" id="ARBA00022748"/>
    </source>
</evidence>
<evidence type="ECO:0000256" key="2">
    <source>
        <dbReference type="ARBA" id="ARBA00022692"/>
    </source>
</evidence>
<dbReference type="EMBL" id="FOUU01000007">
    <property type="protein sequence ID" value="SFM92748.1"/>
    <property type="molecule type" value="Genomic_DNA"/>
</dbReference>
<dbReference type="AlphaFoldDB" id="A0A1I4UV20"/>
<evidence type="ECO:0000256" key="5">
    <source>
        <dbReference type="ARBA" id="ARBA00023136"/>
    </source>
</evidence>
<proteinExistence type="predicted"/>
<dbReference type="GO" id="GO:0017004">
    <property type="term" value="P:cytochrome complex assembly"/>
    <property type="evidence" value="ECO:0007669"/>
    <property type="project" value="UniProtKB-KW"/>
</dbReference>
<protein>
    <submittedName>
        <fullName evidence="8">Cytochrome c-type biogenesis protein CcsB</fullName>
    </submittedName>
</protein>
<accession>A0A1I4UV20</accession>
<dbReference type="Proteomes" id="UP000199611">
    <property type="component" value="Unassembled WGS sequence"/>
</dbReference>
<feature type="transmembrane region" description="Helical" evidence="6">
    <location>
        <begin position="34"/>
        <end position="56"/>
    </location>
</feature>
<keyword evidence="9" id="KW-1185">Reference proteome</keyword>
<feature type="domain" description="Cytochrome c assembly protein" evidence="7">
    <location>
        <begin position="73"/>
        <end position="268"/>
    </location>
</feature>
<evidence type="ECO:0000313" key="8">
    <source>
        <dbReference type="EMBL" id="SFM92748.1"/>
    </source>
</evidence>